<protein>
    <submittedName>
        <fullName evidence="7">4-hydroxybenzoate polyprenyltransferase</fullName>
    </submittedName>
</protein>
<feature type="transmembrane region" description="Helical" evidence="6">
    <location>
        <begin position="399"/>
        <end position="420"/>
    </location>
</feature>
<dbReference type="RefSeq" id="WP_079571049.1">
    <property type="nucleotide sequence ID" value="NZ_LT670818.1"/>
</dbReference>
<dbReference type="AlphaFoldDB" id="A0A1M5TL58"/>
<feature type="transmembrane region" description="Helical" evidence="6">
    <location>
        <begin position="432"/>
        <end position="449"/>
    </location>
</feature>
<reference evidence="7 8" key="1">
    <citation type="submission" date="2016-11" db="EMBL/GenBank/DDBJ databases">
        <authorList>
            <person name="Jaros S."/>
            <person name="Januszkiewicz K."/>
            <person name="Wedrychowicz H."/>
        </authorList>
    </citation>
    <scope>NUCLEOTIDE SEQUENCE [LARGE SCALE GENOMIC DNA]</scope>
    <source>
        <strain evidence="7 8">GAS242</strain>
    </source>
</reference>
<evidence type="ECO:0000256" key="1">
    <source>
        <dbReference type="ARBA" id="ARBA00004141"/>
    </source>
</evidence>
<dbReference type="SUPFAM" id="SSF56784">
    <property type="entry name" value="HAD-like"/>
    <property type="match status" value="1"/>
</dbReference>
<evidence type="ECO:0000313" key="7">
    <source>
        <dbReference type="EMBL" id="SHH51411.1"/>
    </source>
</evidence>
<dbReference type="InterPro" id="IPR044878">
    <property type="entry name" value="UbiA_sf"/>
</dbReference>
<dbReference type="InterPro" id="IPR000537">
    <property type="entry name" value="UbiA_prenyltransferase"/>
</dbReference>
<dbReference type="NCBIfam" id="NF006088">
    <property type="entry name" value="PRK08238.1"/>
    <property type="match status" value="1"/>
</dbReference>
<name>A0A1M5TL58_9BRAD</name>
<comment type="subcellular location">
    <subcellularLocation>
        <location evidence="1">Membrane</location>
        <topology evidence="1">Multi-pass membrane protein</topology>
    </subcellularLocation>
</comment>
<evidence type="ECO:0000256" key="3">
    <source>
        <dbReference type="ARBA" id="ARBA00022692"/>
    </source>
</evidence>
<feature type="transmembrane region" description="Helical" evidence="6">
    <location>
        <begin position="298"/>
        <end position="320"/>
    </location>
</feature>
<keyword evidence="5 6" id="KW-0472">Membrane</keyword>
<dbReference type="Pfam" id="PF01040">
    <property type="entry name" value="UbiA"/>
    <property type="match status" value="1"/>
</dbReference>
<keyword evidence="3 6" id="KW-0812">Transmembrane</keyword>
<dbReference type="GO" id="GO:0016020">
    <property type="term" value="C:membrane"/>
    <property type="evidence" value="ECO:0007669"/>
    <property type="project" value="UniProtKB-SubCell"/>
</dbReference>
<dbReference type="GO" id="GO:0016765">
    <property type="term" value="F:transferase activity, transferring alkyl or aryl (other than methyl) groups"/>
    <property type="evidence" value="ECO:0007669"/>
    <property type="project" value="InterPro"/>
</dbReference>
<sequence length="486" mass="52594">MEQQIRVRDCAATTPKVAMAERRALVVDLEGVLLRSDLAQEALFSNAARSLACLRDAVLGGKGALLDQVLAAAEIDYAHLPYDTDVLNLGLAARAQGRKIYIAATRYPDHATAIASHLGFDGVVTLADLTAGAETTNRANPAPPFDAGSFDYIGNGRAPESVWRAACTTYVVGGSDHLSKRLELLNPSLKRIGGRDTSWRTWLNALRVHQYAKNTLVFVPALTSHQVNLASLGSAFLAFMAFSACASSAYLLNDLFDLAADRQHPSKRYRAIASGALPISTALIAIPILWIASAVAGLSISSVFVAILGAYLATTMAYSLFLKKKMLVDIVTLAGLYTVRILGGAVAIGVYLSEWLMVFSLFVFTSLALIKRYSELAMRQESGLSNPVNRDYRISDLQIVAAMAAASGMNAITVLSLYVSSPVVAQAYSRPWMLWLLNPLLLYWIGRALMLAHRREMADDPIVYTFKDNASRIVVLAMMCIVLAAI</sequence>
<gene>
    <name evidence="7" type="ORF">SAMN05444169_7842</name>
</gene>
<dbReference type="Gene3D" id="1.10.357.140">
    <property type="entry name" value="UbiA prenyltransferase"/>
    <property type="match status" value="1"/>
</dbReference>
<evidence type="ECO:0000313" key="8">
    <source>
        <dbReference type="Proteomes" id="UP000190675"/>
    </source>
</evidence>
<proteinExistence type="predicted"/>
<keyword evidence="2" id="KW-1003">Cell membrane</keyword>
<accession>A0A1M5TL58</accession>
<dbReference type="Proteomes" id="UP000190675">
    <property type="component" value="Chromosome I"/>
</dbReference>
<evidence type="ECO:0000256" key="2">
    <source>
        <dbReference type="ARBA" id="ARBA00022475"/>
    </source>
</evidence>
<dbReference type="EMBL" id="LT670818">
    <property type="protein sequence ID" value="SHH51411.1"/>
    <property type="molecule type" value="Genomic_DNA"/>
</dbReference>
<dbReference type="InterPro" id="IPR036412">
    <property type="entry name" value="HAD-like_sf"/>
</dbReference>
<keyword evidence="7" id="KW-0808">Transferase</keyword>
<keyword evidence="4 6" id="KW-1133">Transmembrane helix</keyword>
<feature type="transmembrane region" description="Helical" evidence="6">
    <location>
        <begin position="229"/>
        <end position="252"/>
    </location>
</feature>
<organism evidence="7 8">
    <name type="scientific">Bradyrhizobium erythrophlei</name>
    <dbReference type="NCBI Taxonomy" id="1437360"/>
    <lineage>
        <taxon>Bacteria</taxon>
        <taxon>Pseudomonadati</taxon>
        <taxon>Pseudomonadota</taxon>
        <taxon>Alphaproteobacteria</taxon>
        <taxon>Hyphomicrobiales</taxon>
        <taxon>Nitrobacteraceae</taxon>
        <taxon>Bradyrhizobium</taxon>
    </lineage>
</organism>
<evidence type="ECO:0000256" key="6">
    <source>
        <dbReference type="SAM" id="Phobius"/>
    </source>
</evidence>
<dbReference type="CDD" id="cd13963">
    <property type="entry name" value="PT_UbiA_2"/>
    <property type="match status" value="1"/>
</dbReference>
<evidence type="ECO:0000256" key="4">
    <source>
        <dbReference type="ARBA" id="ARBA00022989"/>
    </source>
</evidence>
<evidence type="ECO:0000256" key="5">
    <source>
        <dbReference type="ARBA" id="ARBA00023136"/>
    </source>
</evidence>
<feature type="transmembrane region" description="Helical" evidence="6">
    <location>
        <begin position="272"/>
        <end position="292"/>
    </location>
</feature>